<sequence>MVHPITAGLDGSLESLAATDWAAREAQCRRAPLRLIHAWVLPPQTARTAQAPEMRELWAQEALEHAKARVLAAYPEVPVSTELLPETAVEALLAQGAASEMLVLGSHGRGAMGGFLLGSVGLRVLALSTNPVVLVRRDDGKRTGSHTGDVVVGIQEPPESAAPIEFAFASAAAHGVAVRAVRAWASAPLFAYGLPSRPPPDEMRGPEPCERDRGRLAEAVELWREKYPDVPVTERVEHGHAAEVLLGAASHAGLMVVGRPVDRPAVGPRLGHAAHALLHHAACPVAVVSHYDVTARPVRKGAPMARRPPQDEDGPGRLPRARYEEELRRLQIELVKLQEWVRAEGQRVVVVFEGRDAAGKGGAIKRVTARLNPRVVRTVALPVPTDRERTQWYFQRYAGQFPAAGEIVLFDRSWYNRAGVERVMGFCTEEEHQRFLRQCPVFERMLVEDGILLRKYWFSVSDAEQDRRFHQRLSDPTRRWKISAMDLESVARWEAYSRAKDEMFACTDIPEAPWYVVDSDDKRAARINMIAHLLSTVPYGDVRLPELRLPSRPASTGYQRPPKDLQTFVPDHAASLLAPGRGPAPDTDTDTAEARGHG</sequence>
<evidence type="ECO:0000313" key="8">
    <source>
        <dbReference type="Proteomes" id="UP000720508"/>
    </source>
</evidence>
<feature type="domain" description="UspA" evidence="5">
    <location>
        <begin position="1"/>
        <end position="136"/>
    </location>
</feature>
<dbReference type="EMBL" id="JAHLEM010000174">
    <property type="protein sequence ID" value="MBU3865746.1"/>
    <property type="molecule type" value="Genomic_DNA"/>
</dbReference>
<dbReference type="Pfam" id="PF03976">
    <property type="entry name" value="PPK2"/>
    <property type="match status" value="1"/>
</dbReference>
<evidence type="ECO:0000259" key="5">
    <source>
        <dbReference type="Pfam" id="PF00582"/>
    </source>
</evidence>
<dbReference type="PANTHER" id="PTHR34383">
    <property type="entry name" value="POLYPHOSPHATE:AMP PHOSPHOTRANSFERASE-RELATED"/>
    <property type="match status" value="1"/>
</dbReference>
<evidence type="ECO:0000256" key="4">
    <source>
        <dbReference type="SAM" id="MobiDB-lite"/>
    </source>
</evidence>
<dbReference type="Proteomes" id="UP000720508">
    <property type="component" value="Unassembled WGS sequence"/>
</dbReference>
<accession>A0ABS6CFR8</accession>
<keyword evidence="8" id="KW-1185">Reference proteome</keyword>
<dbReference type="EC" id="2.7.4.-" evidence="3"/>
<keyword evidence="2 3" id="KW-0418">Kinase</keyword>
<keyword evidence="1 3" id="KW-0808">Transferase</keyword>
<name>A0ABS6CFR8_9ACTN</name>
<gene>
    <name evidence="7" type="primary">ppk2</name>
    <name evidence="7" type="ORF">KN815_17215</name>
</gene>
<evidence type="ECO:0000256" key="3">
    <source>
        <dbReference type="RuleBase" id="RU369062"/>
    </source>
</evidence>
<evidence type="ECO:0000256" key="2">
    <source>
        <dbReference type="ARBA" id="ARBA00022777"/>
    </source>
</evidence>
<feature type="domain" description="Polyphosphate kinase-2-related" evidence="6">
    <location>
        <begin position="320"/>
        <end position="542"/>
    </location>
</feature>
<feature type="region of interest" description="Disordered" evidence="4">
    <location>
        <begin position="299"/>
        <end position="318"/>
    </location>
</feature>
<dbReference type="InterPro" id="IPR006016">
    <property type="entry name" value="UspA"/>
</dbReference>
<comment type="caution">
    <text evidence="7">The sequence shown here is derived from an EMBL/GenBank/DDBJ whole genome shotgun (WGS) entry which is preliminary data.</text>
</comment>
<evidence type="ECO:0000259" key="6">
    <source>
        <dbReference type="Pfam" id="PF03976"/>
    </source>
</evidence>
<dbReference type="GO" id="GO:0008976">
    <property type="term" value="F:polyphosphate kinase activity"/>
    <property type="evidence" value="ECO:0007669"/>
    <property type="project" value="UniProtKB-EC"/>
</dbReference>
<evidence type="ECO:0000313" key="7">
    <source>
        <dbReference type="EMBL" id="MBU3865746.1"/>
    </source>
</evidence>
<protein>
    <recommendedName>
        <fullName evidence="3">ADP/GDP-polyphosphate phosphotransferase</fullName>
        <ecNumber evidence="3">2.7.4.-</ecNumber>
    </recommendedName>
    <alternativeName>
        <fullName evidence="3">Polyphosphate kinase PPK2</fullName>
    </alternativeName>
</protein>
<reference evidence="7 8" key="1">
    <citation type="submission" date="2021-06" db="EMBL/GenBank/DDBJ databases">
        <authorList>
            <person name="Pan X."/>
        </authorList>
    </citation>
    <scope>NUCLEOTIDE SEQUENCE [LARGE SCALE GENOMIC DNA]</scope>
    <source>
        <strain evidence="7 8">4503</strain>
    </source>
</reference>
<feature type="region of interest" description="Disordered" evidence="4">
    <location>
        <begin position="548"/>
        <end position="598"/>
    </location>
</feature>
<dbReference type="InterPro" id="IPR022486">
    <property type="entry name" value="PPK2_PA0141"/>
</dbReference>
<comment type="function">
    <text evidence="3">Uses inorganic polyphosphate (polyP) as a donor to convert GDP to GTP or ADP to ATP.</text>
</comment>
<organism evidence="7 8">
    <name type="scientific">Streptomyces niphimycinicus</name>
    <dbReference type="NCBI Taxonomy" id="2842201"/>
    <lineage>
        <taxon>Bacteria</taxon>
        <taxon>Bacillati</taxon>
        <taxon>Actinomycetota</taxon>
        <taxon>Actinomycetes</taxon>
        <taxon>Kitasatosporales</taxon>
        <taxon>Streptomycetaceae</taxon>
        <taxon>Streptomyces</taxon>
    </lineage>
</organism>
<comment type="subunit">
    <text evidence="3">Homotetramer.</text>
</comment>
<feature type="domain" description="UspA" evidence="5">
    <location>
        <begin position="150"/>
        <end position="288"/>
    </location>
</feature>
<evidence type="ECO:0000256" key="1">
    <source>
        <dbReference type="ARBA" id="ARBA00022679"/>
    </source>
</evidence>
<dbReference type="NCBIfam" id="TIGR03707">
    <property type="entry name" value="PPK2_P_aer"/>
    <property type="match status" value="1"/>
</dbReference>
<dbReference type="PANTHER" id="PTHR34383:SF1">
    <property type="entry name" value="ADP-POLYPHOSPHATE PHOSPHOTRANSFERASE"/>
    <property type="match status" value="1"/>
</dbReference>
<proteinExistence type="inferred from homology"/>
<dbReference type="Pfam" id="PF00582">
    <property type="entry name" value="Usp"/>
    <property type="match status" value="2"/>
</dbReference>
<dbReference type="InterPro" id="IPR022488">
    <property type="entry name" value="PPK2-related"/>
</dbReference>
<comment type="similarity">
    <text evidence="3">Belongs to the polyphosphate kinase 2 (PPK2) family. Class I subfamily.</text>
</comment>